<dbReference type="SMART" id="SM00320">
    <property type="entry name" value="WD40"/>
    <property type="match status" value="2"/>
</dbReference>
<evidence type="ECO:0000313" key="3">
    <source>
        <dbReference type="EMBL" id="KAK5139959.1"/>
    </source>
</evidence>
<dbReference type="EMBL" id="JAVRRR010000943">
    <property type="protein sequence ID" value="KAK5139959.1"/>
    <property type="molecule type" value="Genomic_DNA"/>
</dbReference>
<feature type="repeat" description="WD" evidence="1">
    <location>
        <begin position="26"/>
        <end position="69"/>
    </location>
</feature>
<keyword evidence="4" id="KW-1185">Reference proteome</keyword>
<dbReference type="InterPro" id="IPR036322">
    <property type="entry name" value="WD40_repeat_dom_sf"/>
</dbReference>
<evidence type="ECO:0000256" key="2">
    <source>
        <dbReference type="SAM" id="MobiDB-lite"/>
    </source>
</evidence>
<dbReference type="PROSITE" id="PS50294">
    <property type="entry name" value="WD_REPEATS_REGION"/>
    <property type="match status" value="1"/>
</dbReference>
<evidence type="ECO:0000256" key="1">
    <source>
        <dbReference type="PROSITE-ProRule" id="PRU00221"/>
    </source>
</evidence>
<dbReference type="PROSITE" id="PS50082">
    <property type="entry name" value="WD_REPEATS_2"/>
    <property type="match status" value="2"/>
</dbReference>
<dbReference type="Gene3D" id="2.130.10.10">
    <property type="entry name" value="YVTN repeat-like/Quinoprotein amine dehydrogenase"/>
    <property type="match status" value="1"/>
</dbReference>
<reference evidence="3 4" key="1">
    <citation type="submission" date="2023-08" db="EMBL/GenBank/DDBJ databases">
        <title>Black Yeasts Isolated from many extreme environments.</title>
        <authorList>
            <person name="Coleine C."/>
            <person name="Stajich J.E."/>
            <person name="Selbmann L."/>
        </authorList>
    </citation>
    <scope>NUCLEOTIDE SEQUENCE [LARGE SCALE GENOMIC DNA]</scope>
    <source>
        <strain evidence="3 4">CCFEE 5386</strain>
    </source>
</reference>
<evidence type="ECO:0008006" key="5">
    <source>
        <dbReference type="Google" id="ProtNLM"/>
    </source>
</evidence>
<feature type="repeat" description="WD" evidence="1">
    <location>
        <begin position="71"/>
        <end position="110"/>
    </location>
</feature>
<gene>
    <name evidence="3" type="ORF">LTR32_007098</name>
</gene>
<sequence>MDEGHSEDVYAIQTIGRFLRLVAPPLLGHNGGVLSLQFDPDPARDVIFSGDTNGEVMYWRFSARAPIGRLADAHDDAVIAMRLDGDRLATGSADGIVKLWQVNHGSRDTPRTRLCAGSNVVVFTPIFPYSLAMISPTRSPVHDMKRKPSDVPLSAAQDQKPTALNPLDHAQYIAVGLDVASHTHHQPASLRSGRPM</sequence>
<accession>A0ABR0KX05</accession>
<feature type="region of interest" description="Disordered" evidence="2">
    <location>
        <begin position="139"/>
        <end position="159"/>
    </location>
</feature>
<feature type="compositionally biased region" description="Basic and acidic residues" evidence="2">
    <location>
        <begin position="140"/>
        <end position="149"/>
    </location>
</feature>
<comment type="caution">
    <text evidence="3">The sequence shown here is derived from an EMBL/GenBank/DDBJ whole genome shotgun (WGS) entry which is preliminary data.</text>
</comment>
<protein>
    <recommendedName>
        <fullName evidence="5">Anaphase-promoting complex subunit 4 WD40 domain-containing protein</fullName>
    </recommendedName>
</protein>
<proteinExistence type="predicted"/>
<dbReference type="SUPFAM" id="SSF50978">
    <property type="entry name" value="WD40 repeat-like"/>
    <property type="match status" value="1"/>
</dbReference>
<dbReference type="InterPro" id="IPR015943">
    <property type="entry name" value="WD40/YVTN_repeat-like_dom_sf"/>
</dbReference>
<name>A0ABR0KX05_9PEZI</name>
<dbReference type="InterPro" id="IPR001680">
    <property type="entry name" value="WD40_rpt"/>
</dbReference>
<keyword evidence="1" id="KW-0853">WD repeat</keyword>
<dbReference type="Proteomes" id="UP001308179">
    <property type="component" value="Unassembled WGS sequence"/>
</dbReference>
<evidence type="ECO:0000313" key="4">
    <source>
        <dbReference type="Proteomes" id="UP001308179"/>
    </source>
</evidence>
<dbReference type="Pfam" id="PF00400">
    <property type="entry name" value="WD40"/>
    <property type="match status" value="2"/>
</dbReference>
<organism evidence="3 4">
    <name type="scientific">Rachicladosporium monterosium</name>
    <dbReference type="NCBI Taxonomy" id="1507873"/>
    <lineage>
        <taxon>Eukaryota</taxon>
        <taxon>Fungi</taxon>
        <taxon>Dikarya</taxon>
        <taxon>Ascomycota</taxon>
        <taxon>Pezizomycotina</taxon>
        <taxon>Dothideomycetes</taxon>
        <taxon>Dothideomycetidae</taxon>
        <taxon>Cladosporiales</taxon>
        <taxon>Cladosporiaceae</taxon>
        <taxon>Rachicladosporium</taxon>
    </lineage>
</organism>